<dbReference type="AlphaFoldDB" id="A0A2S6IJM5"/>
<evidence type="ECO:0000256" key="1">
    <source>
        <dbReference type="ARBA" id="ARBA00022729"/>
    </source>
</evidence>
<dbReference type="PROSITE" id="PS51841">
    <property type="entry name" value="LTD"/>
    <property type="match status" value="2"/>
</dbReference>
<evidence type="ECO:0000313" key="4">
    <source>
        <dbReference type="EMBL" id="PPK94432.1"/>
    </source>
</evidence>
<dbReference type="Proteomes" id="UP000239002">
    <property type="component" value="Unassembled WGS sequence"/>
</dbReference>
<keyword evidence="1 2" id="KW-0732">Signal</keyword>
<keyword evidence="5" id="KW-1185">Reference proteome</keyword>
<feature type="domain" description="LTD" evidence="3">
    <location>
        <begin position="217"/>
        <end position="377"/>
    </location>
</feature>
<dbReference type="InterPro" id="IPR026444">
    <property type="entry name" value="Secre_tail"/>
</dbReference>
<name>A0A2S6IJM5_9FLAO</name>
<gene>
    <name evidence="4" type="ORF">LY01_02071</name>
</gene>
<sequence length="514" mass="54544">MKTKLPLIAMLFGMFAFAQLPGDIIVSEIMIDPNGDERVREWFEVYNTTSTAIDMNGWTILDKSSNGRAHVITSATPVMVPAGEYAVLANSTDVLLNGGMTAATNNIIYVYSYNSPVGGPATPGVGTDWPTWNNETTYSGGSTNDDGIGLETASGVLIDEILYGFGYAGLNAWPAQGAPQFTSYQLDASTLDSASNDVAANWLESTASYGTDGAVGTPGLANFSAGGTAAINAGDIVITEMMIDPDGTEANTEWFEVYNTTSNPIDMMGWTIGDESSSSRIHEITTSVIVAPGSYAVFSPTSDATLNDGITNVAYAYGFDSPVGGPVNLMGTSFPRFNNESSFNDSDQTDNETDGIILTSDTGLVIDEALYDYGYGTAPIGWPAQGTSGGASWESNTFDNVANDMSSAWDRATATYGSRSTLQQGTPGVRNTLSVSTATLGTIKLYPNPSQDFISITMDNGQWDTLQVYNVTGQVVMNVTNYTERVNVTSLNTGTYFVKVNATQGSETIQFLVK</sequence>
<dbReference type="SUPFAM" id="SSF74853">
    <property type="entry name" value="Lamin A/C globular tail domain"/>
    <property type="match status" value="2"/>
</dbReference>
<comment type="caution">
    <text evidence="4">The sequence shown here is derived from an EMBL/GenBank/DDBJ whole genome shotgun (WGS) entry which is preliminary data.</text>
</comment>
<protein>
    <submittedName>
        <fullName evidence="4">Putative secreted protein (Por secretion system target)</fullName>
    </submittedName>
</protein>
<dbReference type="RefSeq" id="WP_104515751.1">
    <property type="nucleotide sequence ID" value="NZ_MQVW01000004.1"/>
</dbReference>
<dbReference type="OrthoDB" id="1056765at2"/>
<dbReference type="Pfam" id="PF18962">
    <property type="entry name" value="Por_Secre_tail"/>
    <property type="match status" value="1"/>
</dbReference>
<dbReference type="InterPro" id="IPR001322">
    <property type="entry name" value="Lamin_tail_dom"/>
</dbReference>
<accession>A0A2S6IJM5</accession>
<reference evidence="4 5" key="1">
    <citation type="submission" date="2018-02" db="EMBL/GenBank/DDBJ databases">
        <title>Genomic Encyclopedia of Archaeal and Bacterial Type Strains, Phase II (KMG-II): from individual species to whole genera.</title>
        <authorList>
            <person name="Goeker M."/>
        </authorList>
    </citation>
    <scope>NUCLEOTIDE SEQUENCE [LARGE SCALE GENOMIC DNA]</scope>
    <source>
        <strain evidence="4 5">DSM 16809</strain>
    </source>
</reference>
<dbReference type="InterPro" id="IPR036415">
    <property type="entry name" value="Lamin_tail_dom_sf"/>
</dbReference>
<dbReference type="Pfam" id="PF00932">
    <property type="entry name" value="LTD"/>
    <property type="match status" value="2"/>
</dbReference>
<dbReference type="Gene3D" id="2.60.40.1260">
    <property type="entry name" value="Lamin Tail domain"/>
    <property type="match status" value="2"/>
</dbReference>
<organism evidence="4 5">
    <name type="scientific">Nonlabens xylanidelens</name>
    <dbReference type="NCBI Taxonomy" id="191564"/>
    <lineage>
        <taxon>Bacteria</taxon>
        <taxon>Pseudomonadati</taxon>
        <taxon>Bacteroidota</taxon>
        <taxon>Flavobacteriia</taxon>
        <taxon>Flavobacteriales</taxon>
        <taxon>Flavobacteriaceae</taxon>
        <taxon>Nonlabens</taxon>
    </lineage>
</organism>
<proteinExistence type="predicted"/>
<feature type="domain" description="LTD" evidence="3">
    <location>
        <begin position="12"/>
        <end position="165"/>
    </location>
</feature>
<feature type="chain" id="PRO_5015783477" evidence="2">
    <location>
        <begin position="19"/>
        <end position="514"/>
    </location>
</feature>
<feature type="signal peptide" evidence="2">
    <location>
        <begin position="1"/>
        <end position="18"/>
    </location>
</feature>
<dbReference type="EMBL" id="PTJE01000004">
    <property type="protein sequence ID" value="PPK94432.1"/>
    <property type="molecule type" value="Genomic_DNA"/>
</dbReference>
<dbReference type="NCBIfam" id="TIGR04183">
    <property type="entry name" value="Por_Secre_tail"/>
    <property type="match status" value="1"/>
</dbReference>
<evidence type="ECO:0000259" key="3">
    <source>
        <dbReference type="PROSITE" id="PS51841"/>
    </source>
</evidence>
<evidence type="ECO:0000256" key="2">
    <source>
        <dbReference type="SAM" id="SignalP"/>
    </source>
</evidence>
<evidence type="ECO:0000313" key="5">
    <source>
        <dbReference type="Proteomes" id="UP000239002"/>
    </source>
</evidence>